<keyword evidence="2" id="KW-1185">Reference proteome</keyword>
<evidence type="ECO:0000313" key="1">
    <source>
        <dbReference type="EMBL" id="KAK3713675.1"/>
    </source>
</evidence>
<dbReference type="Proteomes" id="UP001281147">
    <property type="component" value="Unassembled WGS sequence"/>
</dbReference>
<proteinExistence type="predicted"/>
<accession>A0ACC3NBI9</accession>
<gene>
    <name evidence="1" type="primary">CTB4</name>
    <name evidence="1" type="ORF">LTR37_008369</name>
</gene>
<protein>
    <submittedName>
        <fullName evidence="1">Cercosporin MFS transporter ctb4</fullName>
    </submittedName>
</protein>
<evidence type="ECO:0000313" key="2">
    <source>
        <dbReference type="Proteomes" id="UP001281147"/>
    </source>
</evidence>
<reference evidence="1" key="1">
    <citation type="submission" date="2023-07" db="EMBL/GenBank/DDBJ databases">
        <title>Black Yeasts Isolated from many extreme environments.</title>
        <authorList>
            <person name="Coleine C."/>
            <person name="Stajich J.E."/>
            <person name="Selbmann L."/>
        </authorList>
    </citation>
    <scope>NUCLEOTIDE SEQUENCE</scope>
    <source>
        <strain evidence="1">CCFEE 5714</strain>
    </source>
</reference>
<sequence length="511" mass="55303">MADRSYGTLDIVKSPRISSASVSATPSQSSLSGDGLDELILATIRSDTFVVDWYGPDDKGDPQNLPSTRKWLITVSLALYALVTTFASSVFGAATRVVAKELDLSIETVVFGCTSFYMMGFALGPILWGPLSECFGRRGPLMAGFLAFIVTQLPVIDARGPITIFGFRFLQGFFGSAPSSILSGTLADIWTPKQRGFAMPAVGSFLTIGPILGPLIGSLLVDSSLGWRGIEIVTVTLSISVAVVTFPLLSETYPPLLLSQRAQLLRQMTHNWALRARHEEIQSNFRDFAERYLLRPVRMLALEPILLLFTLYISVSFGLLYNFFLAYPASFVQERGWDSTSASLPLLSILAGVMLAGALISATTSSWLSPNPEEGRPQETRLILMMAGAVSLPVGMFWFAFTSSASSNPWPQIASGIPTGFGIHVINMQGMNYIIDCYGIHSNSAIAANTFLRSLFAAGIPLLAASMYSSIGVKWVTALLGLLAVALAPVPFLFFIFGESIRAKSRWAPQT</sequence>
<comment type="caution">
    <text evidence="1">The sequence shown here is derived from an EMBL/GenBank/DDBJ whole genome shotgun (WGS) entry which is preliminary data.</text>
</comment>
<organism evidence="1 2">
    <name type="scientific">Vermiconidia calcicola</name>
    <dbReference type="NCBI Taxonomy" id="1690605"/>
    <lineage>
        <taxon>Eukaryota</taxon>
        <taxon>Fungi</taxon>
        <taxon>Dikarya</taxon>
        <taxon>Ascomycota</taxon>
        <taxon>Pezizomycotina</taxon>
        <taxon>Dothideomycetes</taxon>
        <taxon>Dothideomycetidae</taxon>
        <taxon>Mycosphaerellales</taxon>
        <taxon>Extremaceae</taxon>
        <taxon>Vermiconidia</taxon>
    </lineage>
</organism>
<dbReference type="EMBL" id="JAUTXU010000061">
    <property type="protein sequence ID" value="KAK3713675.1"/>
    <property type="molecule type" value="Genomic_DNA"/>
</dbReference>
<name>A0ACC3NBI9_9PEZI</name>